<evidence type="ECO:0000256" key="1">
    <source>
        <dbReference type="SAM" id="MobiDB-lite"/>
    </source>
</evidence>
<dbReference type="AlphaFoldDB" id="A0A9P6N9S8"/>
<protein>
    <submittedName>
        <fullName evidence="2">Uncharacterized protein</fullName>
    </submittedName>
</protein>
<feature type="region of interest" description="Disordered" evidence="1">
    <location>
        <begin position="1"/>
        <end position="61"/>
    </location>
</feature>
<dbReference type="Proteomes" id="UP000886653">
    <property type="component" value="Unassembled WGS sequence"/>
</dbReference>
<feature type="compositionally biased region" description="Polar residues" evidence="1">
    <location>
        <begin position="1"/>
        <end position="27"/>
    </location>
</feature>
<sequence>MESSNQQPAVPSSFSGTSHSHPFTTPHQHVAQPQCKCLEDPDQPSQKHFTPLPSSPSSTHYTKPICRYSSPWRLISVNQFFSTSSSLDLSLNFNLS</sequence>
<proteinExistence type="predicted"/>
<gene>
    <name evidence="2" type="ORF">CROQUDRAFT_223632</name>
</gene>
<organism evidence="2 3">
    <name type="scientific">Cronartium quercuum f. sp. fusiforme G11</name>
    <dbReference type="NCBI Taxonomy" id="708437"/>
    <lineage>
        <taxon>Eukaryota</taxon>
        <taxon>Fungi</taxon>
        <taxon>Dikarya</taxon>
        <taxon>Basidiomycota</taxon>
        <taxon>Pucciniomycotina</taxon>
        <taxon>Pucciniomycetes</taxon>
        <taxon>Pucciniales</taxon>
        <taxon>Coleosporiaceae</taxon>
        <taxon>Cronartium</taxon>
    </lineage>
</organism>
<comment type="caution">
    <text evidence="2">The sequence shown here is derived from an EMBL/GenBank/DDBJ whole genome shotgun (WGS) entry which is preliminary data.</text>
</comment>
<reference evidence="2" key="1">
    <citation type="submission" date="2013-11" db="EMBL/GenBank/DDBJ databases">
        <title>Genome sequence of the fusiform rust pathogen reveals effectors for host alternation and coevolution with pine.</title>
        <authorList>
            <consortium name="DOE Joint Genome Institute"/>
            <person name="Smith K."/>
            <person name="Pendleton A."/>
            <person name="Kubisiak T."/>
            <person name="Anderson C."/>
            <person name="Salamov A."/>
            <person name="Aerts A."/>
            <person name="Riley R."/>
            <person name="Clum A."/>
            <person name="Lindquist E."/>
            <person name="Ence D."/>
            <person name="Campbell M."/>
            <person name="Kronenberg Z."/>
            <person name="Feau N."/>
            <person name="Dhillon B."/>
            <person name="Hamelin R."/>
            <person name="Burleigh J."/>
            <person name="Smith J."/>
            <person name="Yandell M."/>
            <person name="Nelson C."/>
            <person name="Grigoriev I."/>
            <person name="Davis J."/>
        </authorList>
    </citation>
    <scope>NUCLEOTIDE SEQUENCE</scope>
    <source>
        <strain evidence="2">G11</strain>
    </source>
</reference>
<name>A0A9P6N9S8_9BASI</name>
<keyword evidence="3" id="KW-1185">Reference proteome</keyword>
<dbReference type="EMBL" id="MU167343">
    <property type="protein sequence ID" value="KAG0142620.1"/>
    <property type="molecule type" value="Genomic_DNA"/>
</dbReference>
<evidence type="ECO:0000313" key="3">
    <source>
        <dbReference type="Proteomes" id="UP000886653"/>
    </source>
</evidence>
<evidence type="ECO:0000313" key="2">
    <source>
        <dbReference type="EMBL" id="KAG0142620.1"/>
    </source>
</evidence>
<accession>A0A9P6N9S8</accession>